<sequence length="181" mass="20618">MRIRDEKLKNETKQLERTYKICKQEIEKINQAMSGSPDAVELADLNYQRGFLEGRLQSAGAMLNFFQDYSAHPLELSYELSPEAKMDEVQADLILQLLNHHLSAYAFELAQEQKGAAVHGENIRSAVQVINVLISVLEILNPGYVYKFFDGRSGSWTGVYCFEKGKEDEGFQIVLKQDIPR</sequence>
<gene>
    <name evidence="2" type="ORF">CPZ25_018760</name>
</gene>
<evidence type="ECO:0000256" key="1">
    <source>
        <dbReference type="SAM" id="Coils"/>
    </source>
</evidence>
<reference evidence="2 3" key="1">
    <citation type="submission" date="2018-05" db="EMBL/GenBank/DDBJ databases">
        <title>Genome comparison of Eubacterium sp.</title>
        <authorList>
            <person name="Feng Y."/>
            <person name="Sanchez-Andrea I."/>
            <person name="Stams A.J.M."/>
            <person name="De Vos W.M."/>
        </authorList>
    </citation>
    <scope>NUCLEOTIDE SEQUENCE [LARGE SCALE GENOMIC DNA]</scope>
    <source>
        <strain evidence="2 3">YI</strain>
    </source>
</reference>
<feature type="coiled-coil region" evidence="1">
    <location>
        <begin position="5"/>
        <end position="32"/>
    </location>
</feature>
<dbReference type="Proteomes" id="UP000218387">
    <property type="component" value="Chromosome"/>
</dbReference>
<dbReference type="AlphaFoldDB" id="A0A4P9CCB6"/>
<dbReference type="EMBL" id="CP029487">
    <property type="protein sequence ID" value="QCT73267.1"/>
    <property type="molecule type" value="Genomic_DNA"/>
</dbReference>
<proteinExistence type="predicted"/>
<name>A0A4P9CCB6_EUBML</name>
<evidence type="ECO:0000313" key="2">
    <source>
        <dbReference type="EMBL" id="QCT73267.1"/>
    </source>
</evidence>
<keyword evidence="3" id="KW-1185">Reference proteome</keyword>
<dbReference type="RefSeq" id="WP_096918942.1">
    <property type="nucleotide sequence ID" value="NZ_CP029487.1"/>
</dbReference>
<keyword evidence="1" id="KW-0175">Coiled coil</keyword>
<organism evidence="2 3">
    <name type="scientific">Eubacterium maltosivorans</name>
    <dbReference type="NCBI Taxonomy" id="2041044"/>
    <lineage>
        <taxon>Bacteria</taxon>
        <taxon>Bacillati</taxon>
        <taxon>Bacillota</taxon>
        <taxon>Clostridia</taxon>
        <taxon>Eubacteriales</taxon>
        <taxon>Eubacteriaceae</taxon>
        <taxon>Eubacterium</taxon>
    </lineage>
</organism>
<dbReference type="KEGG" id="emt:CPZ25_018760"/>
<protein>
    <submittedName>
        <fullName evidence="2">Uncharacterized protein</fullName>
    </submittedName>
</protein>
<evidence type="ECO:0000313" key="3">
    <source>
        <dbReference type="Proteomes" id="UP000218387"/>
    </source>
</evidence>
<accession>A0A4P9CCB6</accession>